<dbReference type="EMBL" id="VSRR010003438">
    <property type="protein sequence ID" value="MPC36165.1"/>
    <property type="molecule type" value="Genomic_DNA"/>
</dbReference>
<proteinExistence type="predicted"/>
<comment type="caution">
    <text evidence="1">The sequence shown here is derived from an EMBL/GenBank/DDBJ whole genome shotgun (WGS) entry which is preliminary data.</text>
</comment>
<keyword evidence="2" id="KW-1185">Reference proteome</keyword>
<dbReference type="AlphaFoldDB" id="A0A5B7ERX4"/>
<reference evidence="1 2" key="1">
    <citation type="submission" date="2019-05" db="EMBL/GenBank/DDBJ databases">
        <title>Another draft genome of Portunus trituberculatus and its Hox gene families provides insights of decapod evolution.</title>
        <authorList>
            <person name="Jeong J.-H."/>
            <person name="Song I."/>
            <person name="Kim S."/>
            <person name="Choi T."/>
            <person name="Kim D."/>
            <person name="Ryu S."/>
            <person name="Kim W."/>
        </authorList>
    </citation>
    <scope>NUCLEOTIDE SEQUENCE [LARGE SCALE GENOMIC DNA]</scope>
    <source>
        <tissue evidence="1">Muscle</tissue>
    </source>
</reference>
<gene>
    <name evidence="1" type="ORF">E2C01_029613</name>
</gene>
<sequence>MRKRKKRKNRRLGHTEAKERIYDREKIVQGGIRLKDALRQAPVARGRHIVSSVTSRPLGSSDE</sequence>
<evidence type="ECO:0000313" key="2">
    <source>
        <dbReference type="Proteomes" id="UP000324222"/>
    </source>
</evidence>
<name>A0A5B7ERX4_PORTR</name>
<dbReference type="Proteomes" id="UP000324222">
    <property type="component" value="Unassembled WGS sequence"/>
</dbReference>
<evidence type="ECO:0000313" key="1">
    <source>
        <dbReference type="EMBL" id="MPC36165.1"/>
    </source>
</evidence>
<protein>
    <submittedName>
        <fullName evidence="1">Uncharacterized protein</fullName>
    </submittedName>
</protein>
<accession>A0A5B7ERX4</accession>
<organism evidence="1 2">
    <name type="scientific">Portunus trituberculatus</name>
    <name type="common">Swimming crab</name>
    <name type="synonym">Neptunus trituberculatus</name>
    <dbReference type="NCBI Taxonomy" id="210409"/>
    <lineage>
        <taxon>Eukaryota</taxon>
        <taxon>Metazoa</taxon>
        <taxon>Ecdysozoa</taxon>
        <taxon>Arthropoda</taxon>
        <taxon>Crustacea</taxon>
        <taxon>Multicrustacea</taxon>
        <taxon>Malacostraca</taxon>
        <taxon>Eumalacostraca</taxon>
        <taxon>Eucarida</taxon>
        <taxon>Decapoda</taxon>
        <taxon>Pleocyemata</taxon>
        <taxon>Brachyura</taxon>
        <taxon>Eubrachyura</taxon>
        <taxon>Portunoidea</taxon>
        <taxon>Portunidae</taxon>
        <taxon>Portuninae</taxon>
        <taxon>Portunus</taxon>
    </lineage>
</organism>